<reference evidence="1" key="1">
    <citation type="submission" date="2018-05" db="EMBL/GenBank/DDBJ databases">
        <title>Draft genome of Mucuna pruriens seed.</title>
        <authorList>
            <person name="Nnadi N.E."/>
            <person name="Vos R."/>
            <person name="Hasami M.H."/>
            <person name="Devisetty U.K."/>
            <person name="Aguiy J.C."/>
        </authorList>
    </citation>
    <scope>NUCLEOTIDE SEQUENCE [LARGE SCALE GENOMIC DNA]</scope>
    <source>
        <strain evidence="1">JCA_2017</strain>
    </source>
</reference>
<dbReference type="PANTHER" id="PTHR35046">
    <property type="entry name" value="ZINC KNUCKLE (CCHC-TYPE) FAMILY PROTEIN"/>
    <property type="match status" value="1"/>
</dbReference>
<organism evidence="1 2">
    <name type="scientific">Mucuna pruriens</name>
    <name type="common">Velvet bean</name>
    <name type="synonym">Dolichos pruriens</name>
    <dbReference type="NCBI Taxonomy" id="157652"/>
    <lineage>
        <taxon>Eukaryota</taxon>
        <taxon>Viridiplantae</taxon>
        <taxon>Streptophyta</taxon>
        <taxon>Embryophyta</taxon>
        <taxon>Tracheophyta</taxon>
        <taxon>Spermatophyta</taxon>
        <taxon>Magnoliopsida</taxon>
        <taxon>eudicotyledons</taxon>
        <taxon>Gunneridae</taxon>
        <taxon>Pentapetalae</taxon>
        <taxon>rosids</taxon>
        <taxon>fabids</taxon>
        <taxon>Fabales</taxon>
        <taxon>Fabaceae</taxon>
        <taxon>Papilionoideae</taxon>
        <taxon>50 kb inversion clade</taxon>
        <taxon>NPAAA clade</taxon>
        <taxon>indigoferoid/millettioid clade</taxon>
        <taxon>Phaseoleae</taxon>
        <taxon>Mucuna</taxon>
    </lineage>
</organism>
<dbReference type="Proteomes" id="UP000257109">
    <property type="component" value="Unassembled WGS sequence"/>
</dbReference>
<keyword evidence="2" id="KW-1185">Reference proteome</keyword>
<dbReference type="EMBL" id="QJKJ01002785">
    <property type="protein sequence ID" value="RDY01358.1"/>
    <property type="molecule type" value="Genomic_DNA"/>
</dbReference>
<sequence>MVVSISMKDFSLRIKDYVCPKVLLEDCWSKRLMKVVSWDTSGNIRLIGLRVNIFLTSNEACLVCKYAKSKVKSHNFYTLLPIPTMPWINISMDFVLGLPRSIIGKDSIFLVVDRFSKCPILYHVVKVMMYIAWSSKDHSFKYKLKVSQSLFKNPIEVRLQIETYPNYVGVLCIREEWLPHIEFSYNRVMNSTTSHTHFVLVYCFNPLTPLDLLPLPDINSMLDCDGVSKRTIC</sequence>
<proteinExistence type="predicted"/>
<accession>A0A371HF01</accession>
<feature type="non-terminal residue" evidence="1">
    <location>
        <position position="1"/>
    </location>
</feature>
<dbReference type="OrthoDB" id="1938712at2759"/>
<dbReference type="STRING" id="157652.A0A371HF01"/>
<protein>
    <submittedName>
        <fullName evidence="1">Uncharacterized protein</fullName>
    </submittedName>
</protein>
<dbReference type="AlphaFoldDB" id="A0A371HF01"/>
<dbReference type="PANTHER" id="PTHR35046:SF26">
    <property type="entry name" value="RNA-DIRECTED DNA POLYMERASE"/>
    <property type="match status" value="1"/>
</dbReference>
<evidence type="ECO:0000313" key="2">
    <source>
        <dbReference type="Proteomes" id="UP000257109"/>
    </source>
</evidence>
<comment type="caution">
    <text evidence="1">The sequence shown here is derived from an EMBL/GenBank/DDBJ whole genome shotgun (WGS) entry which is preliminary data.</text>
</comment>
<gene>
    <name evidence="1" type="ORF">CR513_15330</name>
</gene>
<name>A0A371HF01_MUCPR</name>
<evidence type="ECO:0000313" key="1">
    <source>
        <dbReference type="EMBL" id="RDY01358.1"/>
    </source>
</evidence>